<keyword evidence="3" id="KW-0963">Cytoplasm</keyword>
<dbReference type="Proteomes" id="UP001230188">
    <property type="component" value="Unassembled WGS sequence"/>
</dbReference>
<evidence type="ECO:0000256" key="2">
    <source>
        <dbReference type="ARBA" id="ARBA00006260"/>
    </source>
</evidence>
<dbReference type="SUPFAM" id="SSF50978">
    <property type="entry name" value="WD40 repeat-like"/>
    <property type="match status" value="1"/>
</dbReference>
<dbReference type="Pfam" id="PF00400">
    <property type="entry name" value="WD40"/>
    <property type="match status" value="3"/>
</dbReference>
<protein>
    <recommendedName>
        <fullName evidence="8">Arp2/3 complex 41 kDa subunit</fullName>
    </recommendedName>
    <alternativeName>
        <fullName evidence="9">p41-ARC</fullName>
    </alternativeName>
</protein>
<dbReference type="InterPro" id="IPR001680">
    <property type="entry name" value="WD40_rpt"/>
</dbReference>
<accession>A0AAD7UG68</accession>
<dbReference type="GO" id="GO:0051015">
    <property type="term" value="F:actin filament binding"/>
    <property type="evidence" value="ECO:0007669"/>
    <property type="project" value="TreeGrafter"/>
</dbReference>
<evidence type="ECO:0000256" key="3">
    <source>
        <dbReference type="ARBA" id="ARBA00022490"/>
    </source>
</evidence>
<dbReference type="PANTHER" id="PTHR10709:SF2">
    <property type="entry name" value="ACTIN-RELATED PROTEIN 2_3 COMPLEX SUBUNIT"/>
    <property type="match status" value="1"/>
</dbReference>
<evidence type="ECO:0000256" key="6">
    <source>
        <dbReference type="ARBA" id="ARBA00023203"/>
    </source>
</evidence>
<keyword evidence="5" id="KW-0677">Repeat</keyword>
<dbReference type="InterPro" id="IPR017383">
    <property type="entry name" value="ARPC1"/>
</dbReference>
<evidence type="ECO:0000256" key="10">
    <source>
        <dbReference type="PROSITE-ProRule" id="PRU00221"/>
    </source>
</evidence>
<keyword evidence="4 10" id="KW-0853">WD repeat</keyword>
<feature type="repeat" description="WD" evidence="10">
    <location>
        <begin position="138"/>
        <end position="170"/>
    </location>
</feature>
<dbReference type="PROSITE" id="PS50294">
    <property type="entry name" value="WD_REPEATS_REGION"/>
    <property type="match status" value="2"/>
</dbReference>
<keyword evidence="12" id="KW-1185">Reference proteome</keyword>
<comment type="similarity">
    <text evidence="2">Belongs to the WD repeat ARPC1 family.</text>
</comment>
<dbReference type="Gene3D" id="2.130.10.10">
    <property type="entry name" value="YVTN repeat-like/Quinoprotein amine dehydrogenase"/>
    <property type="match status" value="1"/>
</dbReference>
<reference evidence="11" key="1">
    <citation type="submission" date="2023-01" db="EMBL/GenBank/DDBJ databases">
        <title>Metagenome sequencing of chrysophaentin producing Chrysophaeum taylorii.</title>
        <authorList>
            <person name="Davison J."/>
            <person name="Bewley C."/>
        </authorList>
    </citation>
    <scope>NUCLEOTIDE SEQUENCE</scope>
    <source>
        <strain evidence="11">NIES-1699</strain>
    </source>
</reference>
<dbReference type="GO" id="GO:0005885">
    <property type="term" value="C:Arp2/3 protein complex"/>
    <property type="evidence" value="ECO:0007669"/>
    <property type="project" value="InterPro"/>
</dbReference>
<evidence type="ECO:0000256" key="8">
    <source>
        <dbReference type="ARBA" id="ARBA00041244"/>
    </source>
</evidence>
<name>A0AAD7UG68_9STRA</name>
<evidence type="ECO:0000256" key="4">
    <source>
        <dbReference type="ARBA" id="ARBA00022574"/>
    </source>
</evidence>
<dbReference type="GO" id="GO:0034314">
    <property type="term" value="P:Arp2/3 complex-mediated actin nucleation"/>
    <property type="evidence" value="ECO:0007669"/>
    <property type="project" value="InterPro"/>
</dbReference>
<dbReference type="PROSITE" id="PS50082">
    <property type="entry name" value="WD_REPEATS_2"/>
    <property type="match status" value="2"/>
</dbReference>
<dbReference type="AlphaFoldDB" id="A0AAD7UG68"/>
<dbReference type="EMBL" id="JAQMWT010000360">
    <property type="protein sequence ID" value="KAJ8603154.1"/>
    <property type="molecule type" value="Genomic_DNA"/>
</dbReference>
<keyword evidence="6" id="KW-0009">Actin-binding</keyword>
<comment type="caution">
    <text evidence="11">The sequence shown here is derived from an EMBL/GenBank/DDBJ whole genome shotgun (WGS) entry which is preliminary data.</text>
</comment>
<proteinExistence type="inferred from homology"/>
<evidence type="ECO:0000256" key="1">
    <source>
        <dbReference type="ARBA" id="ARBA00004245"/>
    </source>
</evidence>
<evidence type="ECO:0000256" key="9">
    <source>
        <dbReference type="ARBA" id="ARBA00041789"/>
    </source>
</evidence>
<evidence type="ECO:0000256" key="7">
    <source>
        <dbReference type="ARBA" id="ARBA00023212"/>
    </source>
</evidence>
<dbReference type="PANTHER" id="PTHR10709">
    <property type="entry name" value="ACTIN-RELATED PROTEIN 2/3 COMPLEX SUBUNIT 1"/>
    <property type="match status" value="1"/>
</dbReference>
<organism evidence="11 12">
    <name type="scientific">Chrysophaeum taylorii</name>
    <dbReference type="NCBI Taxonomy" id="2483200"/>
    <lineage>
        <taxon>Eukaryota</taxon>
        <taxon>Sar</taxon>
        <taxon>Stramenopiles</taxon>
        <taxon>Ochrophyta</taxon>
        <taxon>Pelagophyceae</taxon>
        <taxon>Pelagomonadales</taxon>
        <taxon>Pelagomonadaceae</taxon>
        <taxon>Chrysophaeum</taxon>
    </lineage>
</organism>
<dbReference type="InterPro" id="IPR015943">
    <property type="entry name" value="WD40/YVTN_repeat-like_dom_sf"/>
</dbReference>
<evidence type="ECO:0000256" key="5">
    <source>
        <dbReference type="ARBA" id="ARBA00022737"/>
    </source>
</evidence>
<dbReference type="PIRSF" id="PIRSF038093">
    <property type="entry name" value="ARP2/3_su1"/>
    <property type="match status" value="1"/>
</dbReference>
<sequence>MASQVQQVVEATVGVSCHAWSGDRKEVALCPNNNELRILSGWKEKFKMDEHDMLISAIDWHPESNFIVTCSHDRNAFVWNYDEDEGWKPSLVILRIERAALCVQWSPDGQKFAVGSSAKCIPVCYYEKDNNWWVSKMIKKHKSTVLSVAWHPNSQILASGSSDFKCRVFSAFVQGVDATQLTTVAFGDTYAEFSAAGWVHGVAYSPSGDALAFCGHDSSIHFVSFSGGEPVEQTIRFDFLPLTSLLFLSETQVVGAGHDMNPALFEKGAAWSFSAFVDKKTQDGGPKNDDASDVKKRMAMWQAKDKTGQASKDEASWLKHQGPITCLKPYGPKKFSTSAPDGKIVVWAV</sequence>
<dbReference type="InterPro" id="IPR036322">
    <property type="entry name" value="WD40_repeat_dom_sf"/>
</dbReference>
<gene>
    <name evidence="11" type="ORF">CTAYLR_004581</name>
</gene>
<feature type="repeat" description="WD" evidence="10">
    <location>
        <begin position="48"/>
        <end position="80"/>
    </location>
</feature>
<evidence type="ECO:0000313" key="12">
    <source>
        <dbReference type="Proteomes" id="UP001230188"/>
    </source>
</evidence>
<dbReference type="SMART" id="SM00320">
    <property type="entry name" value="WD40"/>
    <property type="match status" value="5"/>
</dbReference>
<comment type="subcellular location">
    <subcellularLocation>
        <location evidence="1">Cytoplasm</location>
        <location evidence="1">Cytoskeleton</location>
    </subcellularLocation>
</comment>
<evidence type="ECO:0000313" key="11">
    <source>
        <dbReference type="EMBL" id="KAJ8603154.1"/>
    </source>
</evidence>
<keyword evidence="7" id="KW-0206">Cytoskeleton</keyword>